<dbReference type="Gene3D" id="1.20.144.10">
    <property type="entry name" value="Phosphatidic acid phosphatase type 2/haloperoxidase"/>
    <property type="match status" value="1"/>
</dbReference>
<evidence type="ECO:0000313" key="3">
    <source>
        <dbReference type="EMBL" id="TCK62044.1"/>
    </source>
</evidence>
<dbReference type="AlphaFoldDB" id="A0A4R1KC44"/>
<feature type="signal peptide" evidence="1">
    <location>
        <begin position="1"/>
        <end position="18"/>
    </location>
</feature>
<sequence>MKTLIFFLTVFTAFPALAFDNDTAGTSGDVLRILLPAAAYSATVVNNDKEGAKEFLKSFSANIAATYSLKEFIKKDRPDGSGDDSFPSGHASMAFQAASFLQERYGRMYGMPAYALAAYTSWTRLAVDEHDIEDVSVGAALGIASGLIFTSPSGKAVLFPLIGRHTFGLSFSARW</sequence>
<evidence type="ECO:0000259" key="2">
    <source>
        <dbReference type="SMART" id="SM00014"/>
    </source>
</evidence>
<feature type="chain" id="PRO_5020445381" evidence="1">
    <location>
        <begin position="19"/>
        <end position="175"/>
    </location>
</feature>
<dbReference type="OrthoDB" id="9773582at2"/>
<keyword evidence="1" id="KW-0732">Signal</keyword>
<dbReference type="InterPro" id="IPR036938">
    <property type="entry name" value="PAP2/HPO_sf"/>
</dbReference>
<evidence type="ECO:0000256" key="1">
    <source>
        <dbReference type="SAM" id="SignalP"/>
    </source>
</evidence>
<evidence type="ECO:0000313" key="4">
    <source>
        <dbReference type="Proteomes" id="UP000294614"/>
    </source>
</evidence>
<dbReference type="SUPFAM" id="SSF48317">
    <property type="entry name" value="Acid phosphatase/Vanadium-dependent haloperoxidase"/>
    <property type="match status" value="1"/>
</dbReference>
<dbReference type="Pfam" id="PF01569">
    <property type="entry name" value="PAP2"/>
    <property type="match status" value="1"/>
</dbReference>
<dbReference type="EMBL" id="SMGG01000003">
    <property type="protein sequence ID" value="TCK62044.1"/>
    <property type="molecule type" value="Genomic_DNA"/>
</dbReference>
<dbReference type="CDD" id="cd03394">
    <property type="entry name" value="PAP2_like_5"/>
    <property type="match status" value="1"/>
</dbReference>
<dbReference type="InterPro" id="IPR000326">
    <property type="entry name" value="PAP2/HPO"/>
</dbReference>
<accession>A0A4R1KC44</accession>
<reference evidence="3 4" key="1">
    <citation type="submission" date="2019-03" db="EMBL/GenBank/DDBJ databases">
        <title>Genomic Encyclopedia of Type Strains, Phase IV (KMG-IV): sequencing the most valuable type-strain genomes for metagenomic binning, comparative biology and taxonomic classification.</title>
        <authorList>
            <person name="Goeker M."/>
        </authorList>
    </citation>
    <scope>NUCLEOTIDE SEQUENCE [LARGE SCALE GENOMIC DNA]</scope>
    <source>
        <strain evidence="3 4">DSM 24984</strain>
    </source>
</reference>
<feature type="domain" description="Phosphatidic acid phosphatase type 2/haloperoxidase" evidence="2">
    <location>
        <begin position="52"/>
        <end position="150"/>
    </location>
</feature>
<dbReference type="SMART" id="SM00014">
    <property type="entry name" value="acidPPc"/>
    <property type="match status" value="1"/>
</dbReference>
<keyword evidence="4" id="KW-1185">Reference proteome</keyword>
<protein>
    <submittedName>
        <fullName evidence="3">PAP2 superfamily protein</fullName>
    </submittedName>
</protein>
<gene>
    <name evidence="3" type="ORF">C8D98_0553</name>
</gene>
<dbReference type="RefSeq" id="WP_132871795.1">
    <property type="nucleotide sequence ID" value="NZ_SMGG01000003.1"/>
</dbReference>
<comment type="caution">
    <text evidence="3">The sequence shown here is derived from an EMBL/GenBank/DDBJ whole genome shotgun (WGS) entry which is preliminary data.</text>
</comment>
<proteinExistence type="predicted"/>
<organism evidence="3 4">
    <name type="scientific">Seleniivibrio woodruffii</name>
    <dbReference type="NCBI Taxonomy" id="1078050"/>
    <lineage>
        <taxon>Bacteria</taxon>
        <taxon>Pseudomonadati</taxon>
        <taxon>Deferribacterota</taxon>
        <taxon>Deferribacteres</taxon>
        <taxon>Deferribacterales</taxon>
        <taxon>Geovibrionaceae</taxon>
        <taxon>Seleniivibrio</taxon>
    </lineage>
</organism>
<dbReference type="Proteomes" id="UP000294614">
    <property type="component" value="Unassembled WGS sequence"/>
</dbReference>
<name>A0A4R1KC44_9BACT</name>